<dbReference type="AlphaFoldDB" id="A0A0B7MKD9"/>
<accession>A0A0B7MKD9</accession>
<name>A0A0B7MKD9_9FIRM</name>
<evidence type="ECO:0000313" key="1">
    <source>
        <dbReference type="EMBL" id="CEO88638.1"/>
    </source>
</evidence>
<evidence type="ECO:0000313" key="2">
    <source>
        <dbReference type="Proteomes" id="UP000046155"/>
    </source>
</evidence>
<reference evidence="2" key="1">
    <citation type="submission" date="2015-01" db="EMBL/GenBank/DDBJ databases">
        <authorList>
            <person name="Manzoor Shahid"/>
            <person name="Zubair Saima"/>
        </authorList>
    </citation>
    <scope>NUCLEOTIDE SEQUENCE [LARGE SCALE GENOMIC DNA]</scope>
    <source>
        <strain evidence="2">Sp3</strain>
    </source>
</reference>
<organism evidence="1 2">
    <name type="scientific">Syntrophaceticus schinkii</name>
    <dbReference type="NCBI Taxonomy" id="499207"/>
    <lineage>
        <taxon>Bacteria</taxon>
        <taxon>Bacillati</taxon>
        <taxon>Bacillota</taxon>
        <taxon>Clostridia</taxon>
        <taxon>Thermoanaerobacterales</taxon>
        <taxon>Thermoanaerobacterales Family III. Incertae Sedis</taxon>
        <taxon>Syntrophaceticus</taxon>
    </lineage>
</organism>
<keyword evidence="2" id="KW-1185">Reference proteome</keyword>
<dbReference type="RefSeq" id="WP_156972149.1">
    <property type="nucleotide sequence ID" value="NZ_CDRZ01000142.1"/>
</dbReference>
<sequence length="53" mass="5628">MIPVGGMAFDAINAIWYAAEGDWTNFGWSGLASIPGVGYFSQGVKYGIKAVSR</sequence>
<dbReference type="EMBL" id="CDRZ01000142">
    <property type="protein sequence ID" value="CEO88638.1"/>
    <property type="molecule type" value="Genomic_DNA"/>
</dbReference>
<dbReference type="CDD" id="cd20745">
    <property type="entry name" value="FIX_RhsA_AHH_HNH-like"/>
    <property type="match status" value="1"/>
</dbReference>
<dbReference type="OrthoDB" id="9815752at2"/>
<proteinExistence type="predicted"/>
<protein>
    <submittedName>
        <fullName evidence="1">Uncharacterized protein</fullName>
    </submittedName>
</protein>
<dbReference type="Proteomes" id="UP000046155">
    <property type="component" value="Unassembled WGS sequence"/>
</dbReference>
<gene>
    <name evidence="1" type="ORF">SSCH_2260002</name>
</gene>